<feature type="domain" description="Flagellar basal-body/hook protein C-terminal" evidence="5">
    <location>
        <begin position="216"/>
        <end position="259"/>
    </location>
</feature>
<dbReference type="InterPro" id="IPR037925">
    <property type="entry name" value="FlgE/F/G-like"/>
</dbReference>
<name>A0A3B1A0E0_9ZZZZ</name>
<accession>A0A3B1A0E0</accession>
<protein>
    <recommendedName>
        <fullName evidence="2">Flagellar basal-body rod protein FlgG</fullName>
    </recommendedName>
    <alternativeName>
        <fullName evidence="3">Distal rod protein</fullName>
    </alternativeName>
</protein>
<dbReference type="InterPro" id="IPR012834">
    <property type="entry name" value="FlgG_G_neg"/>
</dbReference>
<evidence type="ECO:0000256" key="3">
    <source>
        <dbReference type="ARBA" id="ARBA00032912"/>
    </source>
</evidence>
<evidence type="ECO:0000256" key="2">
    <source>
        <dbReference type="ARBA" id="ARBA00017948"/>
    </source>
</evidence>
<keyword evidence="7" id="KW-0966">Cell projection</keyword>
<dbReference type="GO" id="GO:0009426">
    <property type="term" value="C:bacterial-type flagellum basal body, distal rod"/>
    <property type="evidence" value="ECO:0007669"/>
    <property type="project" value="InterPro"/>
</dbReference>
<dbReference type="NCBIfam" id="TIGR03506">
    <property type="entry name" value="FlgEFG_subfam"/>
    <property type="match status" value="2"/>
</dbReference>
<evidence type="ECO:0000259" key="5">
    <source>
        <dbReference type="Pfam" id="PF06429"/>
    </source>
</evidence>
<dbReference type="NCBIfam" id="TIGR02488">
    <property type="entry name" value="flgG_G_neg"/>
    <property type="match status" value="1"/>
</dbReference>
<dbReference type="Pfam" id="PF22692">
    <property type="entry name" value="LlgE_F_G_D1"/>
    <property type="match status" value="1"/>
</dbReference>
<sequence length="261" mass="27606">MNPALWVSKTGLEAQQNRLTVISNNLANVGTTGFKRNRAVFEDLLYQNVRQVGAQTSQDTTLPSGLSYGTGVRTVATEKLHTQGNILQTNIDLDIAVSGRGYFQISMPDGSISYSRDGSFRLDAEGQVVTSNGYPLSPAINVPADAQTISIGRDGTVSVQQQGVAASTQIGSIQLADFVNPTGLQAKGENLYVETSASGAAQTGNPDANGLGSLLQGSLESSNVNVVEELVGMIEAQRAYEMNTKAITTADQMLQFITNNV</sequence>
<dbReference type="PANTHER" id="PTHR30435">
    <property type="entry name" value="FLAGELLAR PROTEIN"/>
    <property type="match status" value="1"/>
</dbReference>
<dbReference type="InterPro" id="IPR010930">
    <property type="entry name" value="Flg_bb/hook_C_dom"/>
</dbReference>
<dbReference type="InterPro" id="IPR020013">
    <property type="entry name" value="Flagellar_FlgE/F/G"/>
</dbReference>
<dbReference type="InterPro" id="IPR001444">
    <property type="entry name" value="Flag_bb_rod_N"/>
</dbReference>
<dbReference type="PANTHER" id="PTHR30435:SF19">
    <property type="entry name" value="FLAGELLAR BASAL-BODY ROD PROTEIN FLGG"/>
    <property type="match status" value="1"/>
</dbReference>
<gene>
    <name evidence="7" type="ORF">MNBD_GAMMA18-20</name>
</gene>
<feature type="domain" description="Flagellar basal body rod protein N-terminal" evidence="4">
    <location>
        <begin position="8"/>
        <end position="35"/>
    </location>
</feature>
<dbReference type="Pfam" id="PF06429">
    <property type="entry name" value="Flg_bbr_C"/>
    <property type="match status" value="1"/>
</dbReference>
<reference evidence="7" key="1">
    <citation type="submission" date="2018-06" db="EMBL/GenBank/DDBJ databases">
        <authorList>
            <person name="Zhirakovskaya E."/>
        </authorList>
    </citation>
    <scope>NUCLEOTIDE SEQUENCE</scope>
</reference>
<evidence type="ECO:0000259" key="6">
    <source>
        <dbReference type="Pfam" id="PF22692"/>
    </source>
</evidence>
<keyword evidence="7" id="KW-0969">Cilium</keyword>
<dbReference type="InterPro" id="IPR053967">
    <property type="entry name" value="LlgE_F_G-like_D1"/>
</dbReference>
<proteinExistence type="inferred from homology"/>
<dbReference type="GO" id="GO:0071978">
    <property type="term" value="P:bacterial-type flagellum-dependent swarming motility"/>
    <property type="evidence" value="ECO:0007669"/>
    <property type="project" value="TreeGrafter"/>
</dbReference>
<organism evidence="7">
    <name type="scientific">hydrothermal vent metagenome</name>
    <dbReference type="NCBI Taxonomy" id="652676"/>
    <lineage>
        <taxon>unclassified sequences</taxon>
        <taxon>metagenomes</taxon>
        <taxon>ecological metagenomes</taxon>
    </lineage>
</organism>
<evidence type="ECO:0000256" key="1">
    <source>
        <dbReference type="ARBA" id="ARBA00009677"/>
    </source>
</evidence>
<comment type="similarity">
    <text evidence="1">Belongs to the flagella basal body rod proteins family.</text>
</comment>
<dbReference type="EMBL" id="UOFP01000173">
    <property type="protein sequence ID" value="VAW87204.1"/>
    <property type="molecule type" value="Genomic_DNA"/>
</dbReference>
<evidence type="ECO:0000313" key="7">
    <source>
        <dbReference type="EMBL" id="VAW87204.1"/>
    </source>
</evidence>
<evidence type="ECO:0000259" key="4">
    <source>
        <dbReference type="Pfam" id="PF00460"/>
    </source>
</evidence>
<keyword evidence="7" id="KW-0282">Flagellum</keyword>
<dbReference type="AlphaFoldDB" id="A0A3B1A0E0"/>
<dbReference type="Pfam" id="PF00460">
    <property type="entry name" value="Flg_bb_rod"/>
    <property type="match status" value="1"/>
</dbReference>
<dbReference type="SUPFAM" id="SSF117143">
    <property type="entry name" value="Flagellar hook protein flgE"/>
    <property type="match status" value="1"/>
</dbReference>
<feature type="domain" description="Flagellar hook protein FlgE/F/G-like D1" evidence="6">
    <location>
        <begin position="96"/>
        <end position="159"/>
    </location>
</feature>